<proteinExistence type="predicted"/>
<dbReference type="PANTHER" id="PTHR43685:SF2">
    <property type="entry name" value="GLYCOSYLTRANSFERASE 2-LIKE DOMAIN-CONTAINING PROTEIN"/>
    <property type="match status" value="1"/>
</dbReference>
<dbReference type="InterPro" id="IPR001173">
    <property type="entry name" value="Glyco_trans_2-like"/>
</dbReference>
<dbReference type="EMBL" id="CAEZSR010000108">
    <property type="protein sequence ID" value="CAB4573330.1"/>
    <property type="molecule type" value="Genomic_DNA"/>
</dbReference>
<dbReference type="Gene3D" id="3.90.550.10">
    <property type="entry name" value="Spore Coat Polysaccharide Biosynthesis Protein SpsA, Chain A"/>
    <property type="match status" value="1"/>
</dbReference>
<dbReference type="PANTHER" id="PTHR43685">
    <property type="entry name" value="GLYCOSYLTRANSFERASE"/>
    <property type="match status" value="1"/>
</dbReference>
<sequence>MHSVRSQRFTDWEWCLVDDGSTRPEVLAALDDAAASDSRIRVHHRERNGGIVAATNDALQMARGEFVALLDNDDALVPDGLATVMEVLGSPAGADVDYLYTDEAHTLADGRESAHFLKPDWSPERFRSSMYTCHLSVLRTAVVREIGGFRPGYDGSQDHDLVLRATEHITASGRRIVHLPVLAYHWRNIGTSVSRSAGTLSAAVQHGRQAVQDQVDRLGLDADVVHGPVAGCYRLVRRAIERSTVTVVVATRFEGAAKRPYRSAVAASVRAITTDRPNVRLVVAHPAGAPAELVELLDQELPATWDRVPVEGEWSLATALDRALLLHPADVLVSVAPGMVPRADRTPDWLGAMVGLAASPGAGLVGALIADRDDVVHHAGWDVPNYRWYELEGLAVGQTTSGNDLLIERECTHVSLAAAAVRSAAWREARHLAAGRWHDAGRRLSRALVDRGCRTLWTPYARFDEQVAIDL</sequence>
<evidence type="ECO:0000259" key="1">
    <source>
        <dbReference type="Pfam" id="PF00535"/>
    </source>
</evidence>
<dbReference type="Pfam" id="PF00535">
    <property type="entry name" value="Glycos_transf_2"/>
    <property type="match status" value="1"/>
</dbReference>
<organism evidence="2">
    <name type="scientific">freshwater metagenome</name>
    <dbReference type="NCBI Taxonomy" id="449393"/>
    <lineage>
        <taxon>unclassified sequences</taxon>
        <taxon>metagenomes</taxon>
        <taxon>ecological metagenomes</taxon>
    </lineage>
</organism>
<dbReference type="AlphaFoldDB" id="A0A6J6E9V6"/>
<dbReference type="SUPFAM" id="SSF53448">
    <property type="entry name" value="Nucleotide-diphospho-sugar transferases"/>
    <property type="match status" value="2"/>
</dbReference>
<accession>A0A6J6E9V6</accession>
<evidence type="ECO:0000313" key="2">
    <source>
        <dbReference type="EMBL" id="CAB4573330.1"/>
    </source>
</evidence>
<reference evidence="2" key="1">
    <citation type="submission" date="2020-05" db="EMBL/GenBank/DDBJ databases">
        <authorList>
            <person name="Chiriac C."/>
            <person name="Salcher M."/>
            <person name="Ghai R."/>
            <person name="Kavagutti S V."/>
        </authorList>
    </citation>
    <scope>NUCLEOTIDE SEQUENCE</scope>
</reference>
<dbReference type="InterPro" id="IPR050834">
    <property type="entry name" value="Glycosyltransf_2"/>
</dbReference>
<name>A0A6J6E9V6_9ZZZZ</name>
<protein>
    <submittedName>
        <fullName evidence="2">Unannotated protein</fullName>
    </submittedName>
</protein>
<gene>
    <name evidence="2" type="ORF">UFOPK1493_02545</name>
</gene>
<feature type="domain" description="Glycosyltransferase 2-like" evidence="1">
    <location>
        <begin position="2"/>
        <end position="139"/>
    </location>
</feature>
<dbReference type="InterPro" id="IPR029044">
    <property type="entry name" value="Nucleotide-diphossugar_trans"/>
</dbReference>